<dbReference type="EMBL" id="JAPZVM010000004">
    <property type="protein sequence ID" value="MCZ8372360.1"/>
    <property type="molecule type" value="Genomic_DNA"/>
</dbReference>
<dbReference type="Pfam" id="PF09561">
    <property type="entry name" value="RE_HpaII"/>
    <property type="match status" value="1"/>
</dbReference>
<dbReference type="RefSeq" id="WP_178266614.1">
    <property type="nucleotide sequence ID" value="NZ_JAPZVM010000004.1"/>
</dbReference>
<dbReference type="EC" id="3.1.21.-" evidence="1"/>
<gene>
    <name evidence="1" type="ORF">O6P32_06500</name>
</gene>
<comment type="caution">
    <text evidence="1">The sequence shown here is derived from an EMBL/GenBank/DDBJ whole genome shotgun (WGS) entry which is preliminary data.</text>
</comment>
<sequence length="361" mass="41245">MAFEATKREWGELYAFFRLLADGYVYAGTPEGKRNESLRIPVAMVQREEHDGTRRYIVEKDTIHIVGENMDKRIPREDFDTVAALVLDSVRQSREDEVTSADGVEEFLDEIALFDLEAKTDDRTDFSVAFYSTEAPLTGFCVRSRLGMMIPLLDGGRSANFKFEQTGVKFAVPTVNKINAEGEEDDVISRMLMIERLGGNLKYNDVADKIFRSNLSMIDLHMGRLLAEMTRLMWLDGITKVSELTEEVKKLNPLKIKDELINKHGFYEYKVKELLLALAAGMRPAKLYNGTDSAIAGFLLVTGDGQVICYQRAFRQTFADFLFYNTRLEKGSTEKDKYGYLERENGVYYFKLNLKIGLLKR</sequence>
<evidence type="ECO:0000313" key="2">
    <source>
        <dbReference type="Proteomes" id="UP001141933"/>
    </source>
</evidence>
<reference evidence="1" key="1">
    <citation type="submission" date="2022-12" db="EMBL/GenBank/DDBJ databases">
        <title>Phocaeicola acetigenes sp. nov., isolated feces from a healthy human.</title>
        <authorList>
            <person name="Do H."/>
            <person name="Ha Y.B."/>
            <person name="Kim J.-S."/>
            <person name="Suh M.K."/>
            <person name="Kim H.S."/>
            <person name="Lee J.-S."/>
        </authorList>
    </citation>
    <scope>NUCLEOTIDE SEQUENCE</scope>
    <source>
        <strain evidence="1">KGMB11183</strain>
    </source>
</reference>
<keyword evidence="1" id="KW-0540">Nuclease</keyword>
<accession>A0ABT4PH35</accession>
<name>A0ABT4PH35_9BACT</name>
<evidence type="ECO:0000313" key="1">
    <source>
        <dbReference type="EMBL" id="MCZ8372360.1"/>
    </source>
</evidence>
<keyword evidence="1" id="KW-0255">Endonuclease</keyword>
<keyword evidence="2" id="KW-1185">Reference proteome</keyword>
<dbReference type="InterPro" id="IPR019062">
    <property type="entry name" value="Restrct_endonuc_II_HpaII"/>
</dbReference>
<dbReference type="GO" id="GO:0016787">
    <property type="term" value="F:hydrolase activity"/>
    <property type="evidence" value="ECO:0007669"/>
    <property type="project" value="UniProtKB-KW"/>
</dbReference>
<proteinExistence type="predicted"/>
<keyword evidence="1" id="KW-0378">Hydrolase</keyword>
<dbReference type="GO" id="GO:0004519">
    <property type="term" value="F:endonuclease activity"/>
    <property type="evidence" value="ECO:0007669"/>
    <property type="project" value="UniProtKB-KW"/>
</dbReference>
<protein>
    <submittedName>
        <fullName evidence="1">HpaII family restriction endonuclease</fullName>
        <ecNumber evidence="1">3.1.21.-</ecNumber>
    </submittedName>
</protein>
<dbReference type="Proteomes" id="UP001141933">
    <property type="component" value="Unassembled WGS sequence"/>
</dbReference>
<organism evidence="1 2">
    <name type="scientific">Phocaeicola acetigenes</name>
    <dbReference type="NCBI Taxonomy" id="3016083"/>
    <lineage>
        <taxon>Bacteria</taxon>
        <taxon>Pseudomonadati</taxon>
        <taxon>Bacteroidota</taxon>
        <taxon>Bacteroidia</taxon>
        <taxon>Bacteroidales</taxon>
        <taxon>Bacteroidaceae</taxon>
        <taxon>Phocaeicola</taxon>
    </lineage>
</organism>